<name>K3WSK0_GLOUD</name>
<dbReference type="EMBL" id="GL376617">
    <property type="status" value="NOT_ANNOTATED_CDS"/>
    <property type="molecule type" value="Genomic_DNA"/>
</dbReference>
<sequence length="215" mass="24432">MRPKVDMMLQYFRTKVTCPVASGSFRESKMTRCSNEEDTVLVEMVDVEELPFSIPNVCNAVENMYRTYEMEHFAKQNFNTSDETIMATSFFTYDYGEGIMHARLRQVAQYFTTETYAAFVSTFIVELLTQTQGEEVPVDKVQEWRIVSATDDGTTLHQTFAVLLPKIAHSMATLSDSKQLFSQLVGAWLANRESAVESAVIIVYAYTAQEETRSA</sequence>
<protein>
    <submittedName>
        <fullName evidence="1">Uncharacterized protein</fullName>
    </submittedName>
</protein>
<organism evidence="1 2">
    <name type="scientific">Globisporangium ultimum (strain ATCC 200006 / CBS 805.95 / DAOM BR144)</name>
    <name type="common">Pythium ultimum</name>
    <dbReference type="NCBI Taxonomy" id="431595"/>
    <lineage>
        <taxon>Eukaryota</taxon>
        <taxon>Sar</taxon>
        <taxon>Stramenopiles</taxon>
        <taxon>Oomycota</taxon>
        <taxon>Peronosporomycetes</taxon>
        <taxon>Pythiales</taxon>
        <taxon>Pythiaceae</taxon>
        <taxon>Globisporangium</taxon>
    </lineage>
</organism>
<accession>K3WSK0</accession>
<dbReference type="InParanoid" id="K3WSK0"/>
<evidence type="ECO:0000313" key="1">
    <source>
        <dbReference type="EnsemblProtists" id="PYU1_T007944"/>
    </source>
</evidence>
<proteinExistence type="predicted"/>
<evidence type="ECO:0000313" key="2">
    <source>
        <dbReference type="Proteomes" id="UP000019132"/>
    </source>
</evidence>
<reference evidence="2" key="1">
    <citation type="journal article" date="2010" name="Genome Biol.">
        <title>Genome sequence of the necrotrophic plant pathogen Pythium ultimum reveals original pathogenicity mechanisms and effector repertoire.</title>
        <authorList>
            <person name="Levesque C.A."/>
            <person name="Brouwer H."/>
            <person name="Cano L."/>
            <person name="Hamilton J.P."/>
            <person name="Holt C."/>
            <person name="Huitema E."/>
            <person name="Raffaele S."/>
            <person name="Robideau G.P."/>
            <person name="Thines M."/>
            <person name="Win J."/>
            <person name="Zerillo M.M."/>
            <person name="Beakes G.W."/>
            <person name="Boore J.L."/>
            <person name="Busam D."/>
            <person name="Dumas B."/>
            <person name="Ferriera S."/>
            <person name="Fuerstenberg S.I."/>
            <person name="Gachon C.M."/>
            <person name="Gaulin E."/>
            <person name="Govers F."/>
            <person name="Grenville-Briggs L."/>
            <person name="Horner N."/>
            <person name="Hostetler J."/>
            <person name="Jiang R.H."/>
            <person name="Johnson J."/>
            <person name="Krajaejun T."/>
            <person name="Lin H."/>
            <person name="Meijer H.J."/>
            <person name="Moore B."/>
            <person name="Morris P."/>
            <person name="Phuntmart V."/>
            <person name="Puiu D."/>
            <person name="Shetty J."/>
            <person name="Stajich J.E."/>
            <person name="Tripathy S."/>
            <person name="Wawra S."/>
            <person name="van West P."/>
            <person name="Whitty B.R."/>
            <person name="Coutinho P.M."/>
            <person name="Henrissat B."/>
            <person name="Martin F."/>
            <person name="Thomas P.D."/>
            <person name="Tyler B.M."/>
            <person name="De Vries R.P."/>
            <person name="Kamoun S."/>
            <person name="Yandell M."/>
            <person name="Tisserat N."/>
            <person name="Buell C.R."/>
        </authorList>
    </citation>
    <scope>NUCLEOTIDE SEQUENCE</scope>
    <source>
        <strain evidence="2">DAOM:BR144</strain>
    </source>
</reference>
<dbReference type="VEuPathDB" id="FungiDB:PYU1_G007928"/>
<dbReference type="EnsemblProtists" id="PYU1_T007944">
    <property type="protein sequence ID" value="PYU1_T007944"/>
    <property type="gene ID" value="PYU1_G007928"/>
</dbReference>
<dbReference type="HOGENOM" id="CLU_1285575_0_0_1"/>
<reference evidence="2" key="2">
    <citation type="submission" date="2010-04" db="EMBL/GenBank/DDBJ databases">
        <authorList>
            <person name="Buell R."/>
            <person name="Hamilton J."/>
            <person name="Hostetler J."/>
        </authorList>
    </citation>
    <scope>NUCLEOTIDE SEQUENCE [LARGE SCALE GENOMIC DNA]</scope>
    <source>
        <strain evidence="2">DAOM:BR144</strain>
    </source>
</reference>
<dbReference type="AlphaFoldDB" id="K3WSK0"/>
<dbReference type="Proteomes" id="UP000019132">
    <property type="component" value="Unassembled WGS sequence"/>
</dbReference>
<reference evidence="1" key="3">
    <citation type="submission" date="2015-02" db="UniProtKB">
        <authorList>
            <consortium name="EnsemblProtists"/>
        </authorList>
    </citation>
    <scope>IDENTIFICATION</scope>
    <source>
        <strain evidence="1">DAOM BR144</strain>
    </source>
</reference>
<keyword evidence="2" id="KW-1185">Reference proteome</keyword>